<dbReference type="EMBL" id="GEBQ01014276">
    <property type="protein sequence ID" value="JAT25701.1"/>
    <property type="molecule type" value="Transcribed_RNA"/>
</dbReference>
<organism evidence="2">
    <name type="scientific">Graphocephala atropunctata</name>
    <dbReference type="NCBI Taxonomy" id="36148"/>
    <lineage>
        <taxon>Eukaryota</taxon>
        <taxon>Metazoa</taxon>
        <taxon>Ecdysozoa</taxon>
        <taxon>Arthropoda</taxon>
        <taxon>Hexapoda</taxon>
        <taxon>Insecta</taxon>
        <taxon>Pterygota</taxon>
        <taxon>Neoptera</taxon>
        <taxon>Paraneoptera</taxon>
        <taxon>Hemiptera</taxon>
        <taxon>Auchenorrhyncha</taxon>
        <taxon>Membracoidea</taxon>
        <taxon>Cicadellidae</taxon>
        <taxon>Cicadellinae</taxon>
        <taxon>Cicadellini</taxon>
        <taxon>Graphocephala</taxon>
    </lineage>
</organism>
<dbReference type="AlphaFoldDB" id="A0A1B6LPK6"/>
<dbReference type="InterPro" id="IPR011009">
    <property type="entry name" value="Kinase-like_dom_sf"/>
</dbReference>
<sequence>HMLGTVSLEAAAQGKGDMAQEIPAWLDKIFLASVLQDEGQVTVVKFSVTPAVAAGNNYLSNLYRVRVEYEVDGSYHQSTSLIIKIPITKGAITEVMNSSELYAKEPKAYRELLPRLNKMANCEFGPKIFNCPIKNGMSLKDLKEEGYIMCDKFKQLDFSHCKLVFTTLAKFHASSVACFHSDPDLIKELGKDLMYSSKNKLIEPFFRSSMKSFGRVLGEMEGCESATELILSKTDHIVDSAIGVCQPKTSGLNVLNHGDLWVNNMLFKHSDSGEVEDVKFIDFQILMWCSPAIDLLYFLWTSADEEVRGHRQKKLFSLYRQTLNSSLEQLGCKERLSERELEDDLHAASDFVLLTISGTLPFILSESDDAVNMEEVSAEDFNTNERFEHLFNSKKYRAIIPKMVEQFQEWLVS</sequence>
<evidence type="ECO:0000259" key="1">
    <source>
        <dbReference type="SMART" id="SM00587"/>
    </source>
</evidence>
<protein>
    <recommendedName>
        <fullName evidence="1">CHK kinase-like domain-containing protein</fullName>
    </recommendedName>
</protein>
<dbReference type="SUPFAM" id="SSF56112">
    <property type="entry name" value="Protein kinase-like (PK-like)"/>
    <property type="match status" value="1"/>
</dbReference>
<proteinExistence type="predicted"/>
<feature type="domain" description="CHK kinase-like" evidence="1">
    <location>
        <begin position="137"/>
        <end position="329"/>
    </location>
</feature>
<name>A0A1B6LPK6_9HEMI</name>
<dbReference type="PANTHER" id="PTHR11012">
    <property type="entry name" value="PROTEIN KINASE-LIKE DOMAIN-CONTAINING"/>
    <property type="match status" value="1"/>
</dbReference>
<dbReference type="PANTHER" id="PTHR11012:SF56">
    <property type="entry name" value="CHK KINASE-LIKE DOMAIN-CONTAINING PROTEIN-RELATED"/>
    <property type="match status" value="1"/>
</dbReference>
<dbReference type="Gene3D" id="3.90.1200.10">
    <property type="match status" value="1"/>
</dbReference>
<reference evidence="2" key="1">
    <citation type="submission" date="2015-11" db="EMBL/GenBank/DDBJ databases">
        <title>De novo transcriptome assembly of four potential Pierce s Disease insect vectors from Arizona vineyards.</title>
        <authorList>
            <person name="Tassone E.E."/>
        </authorList>
    </citation>
    <scope>NUCLEOTIDE SEQUENCE</scope>
</reference>
<feature type="non-terminal residue" evidence="2">
    <location>
        <position position="1"/>
    </location>
</feature>
<dbReference type="Pfam" id="PF02958">
    <property type="entry name" value="EcKL"/>
    <property type="match status" value="1"/>
</dbReference>
<dbReference type="InterPro" id="IPR015897">
    <property type="entry name" value="CHK_kinase-like"/>
</dbReference>
<gene>
    <name evidence="2" type="ORF">g.16457</name>
</gene>
<accession>A0A1B6LPK6</accession>
<dbReference type="SMART" id="SM00587">
    <property type="entry name" value="CHK"/>
    <property type="match status" value="1"/>
</dbReference>
<dbReference type="InterPro" id="IPR004119">
    <property type="entry name" value="EcKL"/>
</dbReference>
<evidence type="ECO:0000313" key="2">
    <source>
        <dbReference type="EMBL" id="JAT25701.1"/>
    </source>
</evidence>